<comment type="caution">
    <text evidence="2">The sequence shown here is derived from an EMBL/GenBank/DDBJ whole genome shotgun (WGS) entry which is preliminary data.</text>
</comment>
<dbReference type="Proteomes" id="UP001230220">
    <property type="component" value="Unassembled WGS sequence"/>
</dbReference>
<reference evidence="2 3" key="1">
    <citation type="submission" date="2023-07" db="EMBL/GenBank/DDBJ databases">
        <title>Genomic Encyclopedia of Type Strains, Phase IV (KMG-IV): sequencing the most valuable type-strain genomes for metagenomic binning, comparative biology and taxonomic classification.</title>
        <authorList>
            <person name="Goeker M."/>
        </authorList>
    </citation>
    <scope>NUCLEOTIDE SEQUENCE [LARGE SCALE GENOMIC DNA]</scope>
    <source>
        <strain evidence="2 3">DSM 16784</strain>
    </source>
</reference>
<sequence length="182" mass="19512">MKNNKISQMMLASMLCAIGIIIPLFSPIKVVIEPASFTLASHVAIMIAMFLSPGITATVCIGTTIGFFFGGFPITVVARAASHLVFALIGSYALTKKPDLIQGKKFIAFTLVLSLIHAACEVIVVMPFFFSGADTSNFLYSIIVLVGVGTVVHSMVDFMIARAVYQVVPAKYKAQVPAYQQA</sequence>
<feature type="transmembrane region" description="Helical" evidence="1">
    <location>
        <begin position="106"/>
        <end position="130"/>
    </location>
</feature>
<gene>
    <name evidence="2" type="ORF">J2S15_000828</name>
</gene>
<evidence type="ECO:0000313" key="3">
    <source>
        <dbReference type="Proteomes" id="UP001230220"/>
    </source>
</evidence>
<dbReference type="RefSeq" id="WP_307405741.1">
    <property type="nucleotide sequence ID" value="NZ_JAUSUR010000001.1"/>
</dbReference>
<protein>
    <submittedName>
        <fullName evidence="2">Niacin transporter</fullName>
    </submittedName>
</protein>
<feature type="transmembrane region" description="Helical" evidence="1">
    <location>
        <begin position="6"/>
        <end position="25"/>
    </location>
</feature>
<keyword evidence="1" id="KW-1133">Transmembrane helix</keyword>
<dbReference type="EMBL" id="JAUSUR010000001">
    <property type="protein sequence ID" value="MDQ0360097.1"/>
    <property type="molecule type" value="Genomic_DNA"/>
</dbReference>
<organism evidence="2 3">
    <name type="scientific">Breznakia pachnodae</name>
    <dbReference type="NCBI Taxonomy" id="265178"/>
    <lineage>
        <taxon>Bacteria</taxon>
        <taxon>Bacillati</taxon>
        <taxon>Bacillota</taxon>
        <taxon>Erysipelotrichia</taxon>
        <taxon>Erysipelotrichales</taxon>
        <taxon>Erysipelotrichaceae</taxon>
        <taxon>Breznakia</taxon>
    </lineage>
</organism>
<name>A0ABU0DZP0_9FIRM</name>
<keyword evidence="1" id="KW-0812">Transmembrane</keyword>
<feature type="transmembrane region" description="Helical" evidence="1">
    <location>
        <begin position="37"/>
        <end position="70"/>
    </location>
</feature>
<feature type="transmembrane region" description="Helical" evidence="1">
    <location>
        <begin position="142"/>
        <end position="165"/>
    </location>
</feature>
<keyword evidence="3" id="KW-1185">Reference proteome</keyword>
<dbReference type="Gene3D" id="1.10.1760.20">
    <property type="match status" value="1"/>
</dbReference>
<evidence type="ECO:0000256" key="1">
    <source>
        <dbReference type="SAM" id="Phobius"/>
    </source>
</evidence>
<accession>A0ABU0DZP0</accession>
<feature type="transmembrane region" description="Helical" evidence="1">
    <location>
        <begin position="76"/>
        <end position="94"/>
    </location>
</feature>
<evidence type="ECO:0000313" key="2">
    <source>
        <dbReference type="EMBL" id="MDQ0360097.1"/>
    </source>
</evidence>
<keyword evidence="1" id="KW-0472">Membrane</keyword>
<proteinExistence type="predicted"/>